<reference evidence="3 4" key="1">
    <citation type="journal article" date="2012" name="Nat. Biotechnol.">
        <title>Draft genome sequence of pigeonpea (Cajanus cajan), an orphan legume crop of resource-poor farmers.</title>
        <authorList>
            <person name="Varshney R.K."/>
            <person name="Chen W."/>
            <person name="Li Y."/>
            <person name="Bharti A.K."/>
            <person name="Saxena R.K."/>
            <person name="Schlueter J.A."/>
            <person name="Donoghue M.T."/>
            <person name="Azam S."/>
            <person name="Fan G."/>
            <person name="Whaley A.M."/>
            <person name="Farmer A.D."/>
            <person name="Sheridan J."/>
            <person name="Iwata A."/>
            <person name="Tuteja R."/>
            <person name="Penmetsa R.V."/>
            <person name="Wu W."/>
            <person name="Upadhyaya H.D."/>
            <person name="Yang S.P."/>
            <person name="Shah T."/>
            <person name="Saxena K.B."/>
            <person name="Michael T."/>
            <person name="McCombie W.R."/>
            <person name="Yang B."/>
            <person name="Zhang G."/>
            <person name="Yang H."/>
            <person name="Wang J."/>
            <person name="Spillane C."/>
            <person name="Cook D.R."/>
            <person name="May G.D."/>
            <person name="Xu X."/>
            <person name="Jackson S.A."/>
        </authorList>
    </citation>
    <scope>NUCLEOTIDE SEQUENCE [LARGE SCALE GENOMIC DNA]</scope>
    <source>
        <strain evidence="4">cv. Asha</strain>
    </source>
</reference>
<proteinExistence type="predicted"/>
<accession>A0A151U7W0</accession>
<dbReference type="Gramene" id="C.cajan_07880.t">
    <property type="protein sequence ID" value="C.cajan_07880.t"/>
    <property type="gene ID" value="C.cajan_07880"/>
</dbReference>
<dbReference type="GO" id="GO:0046983">
    <property type="term" value="F:protein dimerization activity"/>
    <property type="evidence" value="ECO:0007669"/>
    <property type="project" value="InterPro"/>
</dbReference>
<dbReference type="PANTHER" id="PTHR32166">
    <property type="entry name" value="OSJNBA0013A04.12 PROTEIN"/>
    <property type="match status" value="1"/>
</dbReference>
<evidence type="ECO:0000313" key="4">
    <source>
        <dbReference type="Proteomes" id="UP000075243"/>
    </source>
</evidence>
<evidence type="ECO:0000259" key="1">
    <source>
        <dbReference type="Pfam" id="PF04937"/>
    </source>
</evidence>
<protein>
    <recommendedName>
        <fullName evidence="5">DUF659 domain-containing protein</fullName>
    </recommendedName>
</protein>
<dbReference type="Pfam" id="PF05699">
    <property type="entry name" value="Dimer_Tnp_hAT"/>
    <property type="match status" value="1"/>
</dbReference>
<dbReference type="AlphaFoldDB" id="A0A151U7W0"/>
<name>A0A151U7W0_CAJCA</name>
<keyword evidence="4" id="KW-1185">Reference proteome</keyword>
<gene>
    <name evidence="3" type="ORF">KK1_008112</name>
</gene>
<evidence type="ECO:0000259" key="2">
    <source>
        <dbReference type="Pfam" id="PF05699"/>
    </source>
</evidence>
<dbReference type="InterPro" id="IPR008906">
    <property type="entry name" value="HATC_C_dom"/>
</dbReference>
<evidence type="ECO:0000313" key="3">
    <source>
        <dbReference type="EMBL" id="KYP75384.1"/>
    </source>
</evidence>
<feature type="domain" description="HAT C-terminal dimerisation" evidence="2">
    <location>
        <begin position="430"/>
        <end position="476"/>
    </location>
</feature>
<dbReference type="Pfam" id="PF04937">
    <property type="entry name" value="DUF659"/>
    <property type="match status" value="1"/>
</dbReference>
<dbReference type="InterPro" id="IPR007021">
    <property type="entry name" value="DUF659"/>
</dbReference>
<dbReference type="InterPro" id="IPR012337">
    <property type="entry name" value="RNaseH-like_sf"/>
</dbReference>
<evidence type="ECO:0008006" key="5">
    <source>
        <dbReference type="Google" id="ProtNLM"/>
    </source>
</evidence>
<organism evidence="3 4">
    <name type="scientific">Cajanus cajan</name>
    <name type="common">Pigeon pea</name>
    <name type="synonym">Cajanus indicus</name>
    <dbReference type="NCBI Taxonomy" id="3821"/>
    <lineage>
        <taxon>Eukaryota</taxon>
        <taxon>Viridiplantae</taxon>
        <taxon>Streptophyta</taxon>
        <taxon>Embryophyta</taxon>
        <taxon>Tracheophyta</taxon>
        <taxon>Spermatophyta</taxon>
        <taxon>Magnoliopsida</taxon>
        <taxon>eudicotyledons</taxon>
        <taxon>Gunneridae</taxon>
        <taxon>Pentapetalae</taxon>
        <taxon>rosids</taxon>
        <taxon>fabids</taxon>
        <taxon>Fabales</taxon>
        <taxon>Fabaceae</taxon>
        <taxon>Papilionoideae</taxon>
        <taxon>50 kb inversion clade</taxon>
        <taxon>NPAAA clade</taxon>
        <taxon>indigoferoid/millettioid clade</taxon>
        <taxon>Phaseoleae</taxon>
        <taxon>Cajanus</taxon>
    </lineage>
</organism>
<dbReference type="Proteomes" id="UP000075243">
    <property type="component" value="Chromosome 2"/>
</dbReference>
<dbReference type="STRING" id="3821.A0A151U7W0"/>
<feature type="domain" description="DUF659" evidence="1">
    <location>
        <begin position="116"/>
        <end position="268"/>
    </location>
</feature>
<dbReference type="EMBL" id="CM003604">
    <property type="protein sequence ID" value="KYP75384.1"/>
    <property type="molecule type" value="Genomic_DNA"/>
</dbReference>
<sequence length="512" mass="59607">MLKVVVEAKEASLKKRRLNSIDEEEVEEQQSQGVALETNNQRKLWCKGKGKVLTGSGGGVQATINQMMKKGYKEEVDAQVAEFFYTSAIPFNVIKNPAFAKMCEMIGKYGIGYKPPSYHDIREKLLKQAVQNTDALLEEYKEEWKRTGCSIMSDGWTDRKRRSICNFLVNSPKGTVFLYSLDTSDISKTTDKVFKMLDDVVTYVGEENVVQVVTDNAANYKAAGELLMRTRQNLYWTPCAAHCIDLIFEDFEKHLKVHQTTIKKGRRITTYIYGRSMLISMLKKFTKGRDLIRPGMTRFATAYLTLSFLRLVDSGIKPAMGFIYEEMDCAKERIQSNFNNVKKSYEPIWEIIDKRWDSQLHRPLHAAGYYLNPQLHYEANFRNDDHEVKHGLLDCMKRLVKDPATRKKINMQFLEFHYARGLFGLDDAKECRKEMLPAEWWEMFGDHCPELKRFAIRVLSLTCSSSGCERNWSSFEMVIEVHDLFMVFQFYFFSFRLKLNDQLIIIFLYIIF</sequence>
<dbReference type="SUPFAM" id="SSF53098">
    <property type="entry name" value="Ribonuclease H-like"/>
    <property type="match status" value="1"/>
</dbReference>
<dbReference type="PANTHER" id="PTHR32166:SF122">
    <property type="entry name" value="OS09G0499600 PROTEIN"/>
    <property type="match status" value="1"/>
</dbReference>
<dbReference type="OMA" id="MDCAKER"/>